<dbReference type="Ensembl" id="ENSPMRT00000027511.1">
    <property type="protein sequence ID" value="ENSPMRP00000025921.1"/>
    <property type="gene ID" value="ENSPMRG00000016780.1"/>
</dbReference>
<dbReference type="GO" id="GO:0008270">
    <property type="term" value="F:zinc ion binding"/>
    <property type="evidence" value="ECO:0007669"/>
    <property type="project" value="InterPro"/>
</dbReference>
<dbReference type="InterPro" id="IPR000840">
    <property type="entry name" value="G_retro_matrix"/>
</dbReference>
<dbReference type="InterPro" id="IPR036875">
    <property type="entry name" value="Znf_CCHC_sf"/>
</dbReference>
<evidence type="ECO:0000259" key="6">
    <source>
        <dbReference type="Pfam" id="PF01140"/>
    </source>
</evidence>
<feature type="region of interest" description="Disordered" evidence="5">
    <location>
        <begin position="94"/>
        <end position="182"/>
    </location>
</feature>
<feature type="compositionally biased region" description="Basic and acidic residues" evidence="5">
    <location>
        <begin position="157"/>
        <end position="168"/>
    </location>
</feature>
<evidence type="ECO:0000256" key="4">
    <source>
        <dbReference type="ARBA" id="ARBA00023136"/>
    </source>
</evidence>
<keyword evidence="2" id="KW-1032">Host cell membrane</keyword>
<reference evidence="8" key="2">
    <citation type="submission" date="2025-08" db="UniProtKB">
        <authorList>
            <consortium name="Ensembl"/>
        </authorList>
    </citation>
    <scope>IDENTIFICATION</scope>
</reference>
<dbReference type="InterPro" id="IPR010999">
    <property type="entry name" value="Retrovr_matrix"/>
</dbReference>
<accession>A0A670JNE0</accession>
<keyword evidence="4" id="KW-0472">Membrane</keyword>
<comment type="subcellular location">
    <subcellularLocation>
        <location evidence="1">Host cell membrane</location>
    </subcellularLocation>
</comment>
<dbReference type="Proteomes" id="UP000472272">
    <property type="component" value="Chromosome 12"/>
</dbReference>
<dbReference type="PANTHER" id="PTHR33166">
    <property type="entry name" value="GAG_P30 DOMAIN-CONTAINING PROTEIN"/>
    <property type="match status" value="1"/>
</dbReference>
<dbReference type="OMA" id="LCNTCKR"/>
<name>A0A670JNE0_PODMU</name>
<dbReference type="InterPro" id="IPR050462">
    <property type="entry name" value="Retroviral_Gag-Pol_poly"/>
</dbReference>
<feature type="domain" description="Core shell protein Gag P30" evidence="7">
    <location>
        <begin position="196"/>
        <end position="390"/>
    </location>
</feature>
<evidence type="ECO:0000259" key="7">
    <source>
        <dbReference type="Pfam" id="PF02093"/>
    </source>
</evidence>
<feature type="domain" description="Gamma-retroviral matrix protein" evidence="6">
    <location>
        <begin position="5"/>
        <end position="106"/>
    </location>
</feature>
<reference evidence="8 9" key="1">
    <citation type="journal article" date="2019" name="Proc. Natl. Acad. Sci. U.S.A.">
        <title>Regulatory changes in pterin and carotenoid genes underlie balanced color polymorphisms in the wall lizard.</title>
        <authorList>
            <person name="Andrade P."/>
            <person name="Pinho C."/>
            <person name="Perez I de Lanuza G."/>
            <person name="Afonso S."/>
            <person name="Brejcha J."/>
            <person name="Rubin C.J."/>
            <person name="Wallerman O."/>
            <person name="Pereira P."/>
            <person name="Sabatino S.J."/>
            <person name="Bellati A."/>
            <person name="Pellitteri-Rosa D."/>
            <person name="Bosakova Z."/>
            <person name="Bunikis I."/>
            <person name="Carretero M.A."/>
            <person name="Feiner N."/>
            <person name="Marsik P."/>
            <person name="Pauperio F."/>
            <person name="Salvi D."/>
            <person name="Soler L."/>
            <person name="While G.M."/>
            <person name="Uller T."/>
            <person name="Font E."/>
            <person name="Andersson L."/>
            <person name="Carneiro M."/>
        </authorList>
    </citation>
    <scope>NUCLEOTIDE SEQUENCE</scope>
</reference>
<dbReference type="Gene3D" id="1.10.375.10">
    <property type="entry name" value="Human Immunodeficiency Virus Type 1 Capsid Protein"/>
    <property type="match status" value="1"/>
</dbReference>
<keyword evidence="3" id="KW-1043">Host membrane</keyword>
<dbReference type="SUPFAM" id="SSF57756">
    <property type="entry name" value="Retrovirus zinc finger-like domains"/>
    <property type="match status" value="1"/>
</dbReference>
<evidence type="ECO:0008006" key="10">
    <source>
        <dbReference type="Google" id="ProtNLM"/>
    </source>
</evidence>
<proteinExistence type="predicted"/>
<dbReference type="InterPro" id="IPR036946">
    <property type="entry name" value="G_retro_matrix_sf"/>
</dbReference>
<dbReference type="Pfam" id="PF01140">
    <property type="entry name" value="Gag_MA"/>
    <property type="match status" value="1"/>
</dbReference>
<evidence type="ECO:0000256" key="2">
    <source>
        <dbReference type="ARBA" id="ARBA00022511"/>
    </source>
</evidence>
<evidence type="ECO:0000256" key="5">
    <source>
        <dbReference type="SAM" id="MobiDB-lite"/>
    </source>
</evidence>
<organism evidence="8 9">
    <name type="scientific">Podarcis muralis</name>
    <name type="common">Wall lizard</name>
    <name type="synonym">Lacerta muralis</name>
    <dbReference type="NCBI Taxonomy" id="64176"/>
    <lineage>
        <taxon>Eukaryota</taxon>
        <taxon>Metazoa</taxon>
        <taxon>Chordata</taxon>
        <taxon>Craniata</taxon>
        <taxon>Vertebrata</taxon>
        <taxon>Euteleostomi</taxon>
        <taxon>Lepidosauria</taxon>
        <taxon>Squamata</taxon>
        <taxon>Bifurcata</taxon>
        <taxon>Unidentata</taxon>
        <taxon>Episquamata</taxon>
        <taxon>Laterata</taxon>
        <taxon>Lacertibaenia</taxon>
        <taxon>Lacertidae</taxon>
        <taxon>Podarcis</taxon>
    </lineage>
</organism>
<dbReference type="InterPro" id="IPR003036">
    <property type="entry name" value="Gag_P30"/>
</dbReference>
<keyword evidence="9" id="KW-1185">Reference proteome</keyword>
<dbReference type="AlphaFoldDB" id="A0A670JNE0"/>
<sequence>MFQCSPLECFLNNWKAATKHDDWGIKLRKQRMKTLCEVDWPAQTNWPSGGSFDLQLISPLYQNILNVHPDQIPYISTWKTNVEKNPPWLKACQVRPAGKAEKPPVIPDPEDEEGGVIRPPPPYAPPTAPPAIPPGPGPQAPGGAGPQAQASPPSSPEQKDIMPLRRVYDPPGPPGPGGAEAPRTYTVQHIPFSSADVCNWRNQNPSFEENPAKIIKLFEGIFKTYNPTFDDVQYLMDALLTTEETRRIHVEARVHMRAQGTPEPDIITGYPDSTPNWNYQTTEGQKTLTTYRQNVLNGMRRAARKPTNFVKVREVVQGNEEAPGAYLERLKEAYRQYTPVDPDEAANALIVKAAFVAQAAPDVRRKIQKHEGFLGHTLEWMLELAQTTYNQREDEEQKKKEKYQAKKLMALQATAPIPQKRGSARGGGQGRLGRNQCAICRQEGHWKGECPQSAPVCISMDGSRNRHQGAIYVDEASTRFQEFSNPFWGSIGLGPV</sequence>
<dbReference type="Pfam" id="PF02093">
    <property type="entry name" value="Gag_p30"/>
    <property type="match status" value="1"/>
</dbReference>
<dbReference type="InterPro" id="IPR008919">
    <property type="entry name" value="Retrov_capsid_N"/>
</dbReference>
<dbReference type="SUPFAM" id="SSF47943">
    <property type="entry name" value="Retrovirus capsid protein, N-terminal core domain"/>
    <property type="match status" value="1"/>
</dbReference>
<evidence type="ECO:0000313" key="8">
    <source>
        <dbReference type="Ensembl" id="ENSPMRP00000025921.1"/>
    </source>
</evidence>
<dbReference type="Gene3D" id="1.10.150.180">
    <property type="entry name" value="Gamma-retroviral matrix domain"/>
    <property type="match status" value="1"/>
</dbReference>
<protein>
    <recommendedName>
        <fullName evidence="10">CCHC-type domain-containing protein</fullName>
    </recommendedName>
</protein>
<evidence type="ECO:0000256" key="3">
    <source>
        <dbReference type="ARBA" id="ARBA00022870"/>
    </source>
</evidence>
<dbReference type="SUPFAM" id="SSF47836">
    <property type="entry name" value="Retroviral matrix proteins"/>
    <property type="match status" value="1"/>
</dbReference>
<dbReference type="Gene3D" id="4.10.60.10">
    <property type="entry name" value="Zinc finger, CCHC-type"/>
    <property type="match status" value="1"/>
</dbReference>
<dbReference type="GO" id="GO:0003676">
    <property type="term" value="F:nucleic acid binding"/>
    <property type="evidence" value="ECO:0007669"/>
    <property type="project" value="InterPro"/>
</dbReference>
<evidence type="ECO:0000313" key="9">
    <source>
        <dbReference type="Proteomes" id="UP000472272"/>
    </source>
</evidence>
<dbReference type="GO" id="GO:0019068">
    <property type="term" value="P:virion assembly"/>
    <property type="evidence" value="ECO:0007669"/>
    <property type="project" value="InterPro"/>
</dbReference>
<dbReference type="GeneTree" id="ENSGT00990000211694"/>
<evidence type="ECO:0000256" key="1">
    <source>
        <dbReference type="ARBA" id="ARBA00004165"/>
    </source>
</evidence>
<feature type="compositionally biased region" description="Pro residues" evidence="5">
    <location>
        <begin position="118"/>
        <end position="139"/>
    </location>
</feature>
<reference evidence="8" key="3">
    <citation type="submission" date="2025-09" db="UniProtKB">
        <authorList>
            <consortium name="Ensembl"/>
        </authorList>
    </citation>
    <scope>IDENTIFICATION</scope>
</reference>